<dbReference type="PANTHER" id="PTHR11699">
    <property type="entry name" value="ALDEHYDE DEHYDROGENASE-RELATED"/>
    <property type="match status" value="1"/>
</dbReference>
<gene>
    <name evidence="3" type="ORF">OFN31_33490</name>
</gene>
<protein>
    <submittedName>
        <fullName evidence="3">Aldehyde dehydrogenase family protein</fullName>
    </submittedName>
</protein>
<reference evidence="3" key="1">
    <citation type="submission" date="2023-06" db="EMBL/GenBank/DDBJ databases">
        <title>Deciphering the underlying mechanisms mediating the transmission of blaNDM gene from human to animals in China.</title>
        <authorList>
            <person name="Chen K."/>
            <person name="Chen S."/>
        </authorList>
    </citation>
    <scope>NUCLEOTIDE SEQUENCE</scope>
    <source>
        <strain evidence="3">1199</strain>
    </source>
</reference>
<dbReference type="InterPro" id="IPR016161">
    <property type="entry name" value="Ald_DH/histidinol_DH"/>
</dbReference>
<sequence>TRVFVPAKRKAEFEHKILERVARIRPGDLFADDTNFGPLVSFPHRDNVLRYIESGKREGARLLCGGEALKGDGFDNGAWV</sequence>
<dbReference type="EMBL" id="JAOVKC010001701">
    <property type="protein sequence ID" value="MCV5626541.1"/>
    <property type="molecule type" value="Genomic_DNA"/>
</dbReference>
<dbReference type="Proteomes" id="UP001208624">
    <property type="component" value="Unassembled WGS sequence"/>
</dbReference>
<name>A0AAP3A5F5_ECOLX</name>
<dbReference type="SUPFAM" id="SSF53720">
    <property type="entry name" value="ALDH-like"/>
    <property type="match status" value="1"/>
</dbReference>
<feature type="domain" description="Aldehyde dehydrogenase" evidence="2">
    <location>
        <begin position="1"/>
        <end position="79"/>
    </location>
</feature>
<feature type="non-terminal residue" evidence="3">
    <location>
        <position position="80"/>
    </location>
</feature>
<organism evidence="3 4">
    <name type="scientific">Escherichia coli</name>
    <dbReference type="NCBI Taxonomy" id="562"/>
    <lineage>
        <taxon>Bacteria</taxon>
        <taxon>Pseudomonadati</taxon>
        <taxon>Pseudomonadota</taxon>
        <taxon>Gammaproteobacteria</taxon>
        <taxon>Enterobacterales</taxon>
        <taxon>Enterobacteriaceae</taxon>
        <taxon>Escherichia</taxon>
    </lineage>
</organism>
<evidence type="ECO:0000313" key="3">
    <source>
        <dbReference type="EMBL" id="MCV5626541.1"/>
    </source>
</evidence>
<accession>A0AAP3A5F5</accession>
<dbReference type="Pfam" id="PF00171">
    <property type="entry name" value="Aldedh"/>
    <property type="match status" value="1"/>
</dbReference>
<evidence type="ECO:0000259" key="2">
    <source>
        <dbReference type="Pfam" id="PF00171"/>
    </source>
</evidence>
<proteinExistence type="predicted"/>
<dbReference type="Gene3D" id="3.40.309.10">
    <property type="entry name" value="Aldehyde Dehydrogenase, Chain A, domain 2"/>
    <property type="match status" value="1"/>
</dbReference>
<dbReference type="InterPro" id="IPR016163">
    <property type="entry name" value="Ald_DH_C"/>
</dbReference>
<evidence type="ECO:0000313" key="4">
    <source>
        <dbReference type="Proteomes" id="UP001208624"/>
    </source>
</evidence>
<keyword evidence="1" id="KW-0520">NAD</keyword>
<dbReference type="GO" id="GO:0016620">
    <property type="term" value="F:oxidoreductase activity, acting on the aldehyde or oxo group of donors, NAD or NADP as acceptor"/>
    <property type="evidence" value="ECO:0007669"/>
    <property type="project" value="InterPro"/>
</dbReference>
<evidence type="ECO:0000256" key="1">
    <source>
        <dbReference type="ARBA" id="ARBA00023027"/>
    </source>
</evidence>
<comment type="caution">
    <text evidence="3">The sequence shown here is derived from an EMBL/GenBank/DDBJ whole genome shotgun (WGS) entry which is preliminary data.</text>
</comment>
<feature type="non-terminal residue" evidence="3">
    <location>
        <position position="1"/>
    </location>
</feature>
<dbReference type="InterPro" id="IPR015590">
    <property type="entry name" value="Aldehyde_DH_dom"/>
</dbReference>
<dbReference type="AlphaFoldDB" id="A0AAP3A5F5"/>